<name>A0A133UST7_9EURY</name>
<dbReference type="EMBL" id="LHXS01000018">
    <property type="protein sequence ID" value="KXA97302.1"/>
    <property type="molecule type" value="Genomic_DNA"/>
</dbReference>
<sequence>MRIRPGKKFGGQVCSNVFVPLQGLHLEGLSQRMVFLPHPFEIGTPFVKFSPGRKIGKPGGDDVPGTWYGGSGSSRRNRPEKSRKEVRNWK</sequence>
<reference evidence="2 3" key="1">
    <citation type="journal article" date="2016" name="Sci. Rep.">
        <title>Metabolic traits of an uncultured archaeal lineage -MSBL1- from brine pools of the Red Sea.</title>
        <authorList>
            <person name="Mwirichia R."/>
            <person name="Alam I."/>
            <person name="Rashid M."/>
            <person name="Vinu M."/>
            <person name="Ba-Alawi W."/>
            <person name="Anthony Kamau A."/>
            <person name="Kamanda Ngugi D."/>
            <person name="Goker M."/>
            <person name="Klenk H.P."/>
            <person name="Bajic V."/>
            <person name="Stingl U."/>
        </authorList>
    </citation>
    <scope>NUCLEOTIDE SEQUENCE [LARGE SCALE GENOMIC DNA]</scope>
    <source>
        <strain evidence="2">SCGC-AAA259I14</strain>
    </source>
</reference>
<proteinExistence type="predicted"/>
<feature type="region of interest" description="Disordered" evidence="1">
    <location>
        <begin position="51"/>
        <end position="90"/>
    </location>
</feature>
<protein>
    <submittedName>
        <fullName evidence="2">Uncharacterized protein</fullName>
    </submittedName>
</protein>
<gene>
    <name evidence="2" type="ORF">AKJ38_01540</name>
</gene>
<dbReference type="AlphaFoldDB" id="A0A133UST7"/>
<comment type="caution">
    <text evidence="2">The sequence shown here is derived from an EMBL/GenBank/DDBJ whole genome shotgun (WGS) entry which is preliminary data.</text>
</comment>
<evidence type="ECO:0000256" key="1">
    <source>
        <dbReference type="SAM" id="MobiDB-lite"/>
    </source>
</evidence>
<dbReference type="Proteomes" id="UP000070414">
    <property type="component" value="Unassembled WGS sequence"/>
</dbReference>
<accession>A0A133UST7</accession>
<feature type="compositionally biased region" description="Basic and acidic residues" evidence="1">
    <location>
        <begin position="77"/>
        <end position="90"/>
    </location>
</feature>
<organism evidence="2 3">
    <name type="scientific">candidate division MSBL1 archaeon SCGC-AAA259I14</name>
    <dbReference type="NCBI Taxonomy" id="1698268"/>
    <lineage>
        <taxon>Archaea</taxon>
        <taxon>Methanobacteriati</taxon>
        <taxon>Methanobacteriota</taxon>
        <taxon>candidate division MSBL1</taxon>
    </lineage>
</organism>
<evidence type="ECO:0000313" key="2">
    <source>
        <dbReference type="EMBL" id="KXA97302.1"/>
    </source>
</evidence>
<keyword evidence="3" id="KW-1185">Reference proteome</keyword>
<evidence type="ECO:0000313" key="3">
    <source>
        <dbReference type="Proteomes" id="UP000070414"/>
    </source>
</evidence>